<dbReference type="InterPro" id="IPR016040">
    <property type="entry name" value="NAD(P)-bd_dom"/>
</dbReference>
<dbReference type="AlphaFoldDB" id="Q0I2S6"/>
<evidence type="ECO:0000256" key="3">
    <source>
        <dbReference type="ARBA" id="ARBA00008178"/>
    </source>
</evidence>
<protein>
    <recommendedName>
        <fullName evidence="4 7">dTDP-glucose 4,6-dehydratase</fullName>
        <ecNumber evidence="4 7">4.2.1.46</ecNumber>
    </recommendedName>
</protein>
<evidence type="ECO:0000256" key="2">
    <source>
        <dbReference type="ARBA" id="ARBA00001911"/>
    </source>
</evidence>
<dbReference type="HOGENOM" id="CLU_007383_1_14_6"/>
<dbReference type="NCBIfam" id="TIGR01181">
    <property type="entry name" value="dTDP_gluc_dehyt"/>
    <property type="match status" value="1"/>
</dbReference>
<evidence type="ECO:0000256" key="6">
    <source>
        <dbReference type="ARBA" id="ARBA00023239"/>
    </source>
</evidence>
<comment type="similarity">
    <text evidence="3 7">Belongs to the NAD(P)-dependent epimerase/dehydratase family. dTDP-glucose dehydratase subfamily.</text>
</comment>
<dbReference type="CDD" id="cd05246">
    <property type="entry name" value="dTDP_GD_SDR_e"/>
    <property type="match status" value="1"/>
</dbReference>
<dbReference type="EC" id="4.2.1.46" evidence="4 7"/>
<comment type="cofactor">
    <cofactor evidence="2 7">
        <name>NAD(+)</name>
        <dbReference type="ChEBI" id="CHEBI:57540"/>
    </cofactor>
</comment>
<dbReference type="Gene3D" id="3.40.50.720">
    <property type="entry name" value="NAD(P)-binding Rossmann-like Domain"/>
    <property type="match status" value="1"/>
</dbReference>
<dbReference type="Gene3D" id="3.90.25.10">
    <property type="entry name" value="UDP-galactose 4-epimerase, domain 1"/>
    <property type="match status" value="1"/>
</dbReference>
<dbReference type="GO" id="GO:0009225">
    <property type="term" value="P:nucleotide-sugar metabolic process"/>
    <property type="evidence" value="ECO:0007669"/>
    <property type="project" value="InterPro"/>
</dbReference>
<feature type="domain" description="NAD(P)-binding" evidence="8">
    <location>
        <begin position="4"/>
        <end position="326"/>
    </location>
</feature>
<dbReference type="GO" id="GO:0008460">
    <property type="term" value="F:dTDP-glucose 4,6-dehydratase activity"/>
    <property type="evidence" value="ECO:0007669"/>
    <property type="project" value="UniProtKB-EC"/>
</dbReference>
<evidence type="ECO:0000256" key="4">
    <source>
        <dbReference type="ARBA" id="ARBA00011990"/>
    </source>
</evidence>
<keyword evidence="6 7" id="KW-0456">Lyase</keyword>
<accession>Q0I2S6</accession>
<proteinExistence type="inferred from homology"/>
<dbReference type="SUPFAM" id="SSF51735">
    <property type="entry name" value="NAD(P)-binding Rossmann-fold domains"/>
    <property type="match status" value="1"/>
</dbReference>
<evidence type="ECO:0000256" key="7">
    <source>
        <dbReference type="RuleBase" id="RU004473"/>
    </source>
</evidence>
<dbReference type="EMBL" id="CP000436">
    <property type="protein sequence ID" value="ABI24984.1"/>
    <property type="molecule type" value="Genomic_DNA"/>
</dbReference>
<sequence>MNILITGGAGFIGSALIRYLLTETEHTIINVDKLTYAANLDSLQSVVLNPRYFFEQADIVDQPVITQIFEQYQPDAVIHLAAESHVDRSIAASTEFIQTNIVGTFALLEVTRHYWLKLPANKKERFVFQHISTDEVYGDLIDSEQASTESSPYQPSSPYSASKAASDHLVRAWYRTYGLPILITHCANNYGPFQHSEKLIPRMILNAVQGKPLPIYGDGLQIRDWLFVEDHVRALYKVLQKGKIGESYNISANCAKTNLEVVQTICDLLEQLVPNKPKGIKQYHELIIHVEDRLGHDKRYAIDAYKIQTSLGWTPLQDFTAGLRKTVQWYLNNGNCRNG</sequence>
<keyword evidence="5" id="KW-0520">NAD</keyword>
<dbReference type="eggNOG" id="COG1088">
    <property type="taxonomic scope" value="Bacteria"/>
</dbReference>
<organism evidence="9">
    <name type="scientific">Histophilus somni (strain 129Pt)</name>
    <name type="common">Haemophilus somnus</name>
    <dbReference type="NCBI Taxonomy" id="205914"/>
    <lineage>
        <taxon>Bacteria</taxon>
        <taxon>Pseudomonadati</taxon>
        <taxon>Pseudomonadota</taxon>
        <taxon>Gammaproteobacteria</taxon>
        <taxon>Pasteurellales</taxon>
        <taxon>Pasteurellaceae</taxon>
        <taxon>Histophilus</taxon>
    </lineage>
</organism>
<evidence type="ECO:0000313" key="9">
    <source>
        <dbReference type="EMBL" id="ABI24984.1"/>
    </source>
</evidence>
<evidence type="ECO:0000256" key="5">
    <source>
        <dbReference type="ARBA" id="ARBA00023027"/>
    </source>
</evidence>
<reference evidence="9" key="1">
    <citation type="submission" date="2006-08" db="EMBL/GenBank/DDBJ databases">
        <title>Complete genome sequence of Haemophilus somnus 129PT.</title>
        <authorList>
            <person name="Copeland A."/>
            <person name="Lucas S."/>
            <person name="Lapidus A."/>
            <person name="Barry K."/>
            <person name="Glavina del Rio T."/>
            <person name="Hammon N."/>
            <person name="Dalin E."/>
            <person name="Tice H."/>
            <person name="Pitluck S."/>
            <person name="Brettin T.S."/>
            <person name="Bruce D."/>
            <person name="Challacombe J.F."/>
            <person name="Chertkov O."/>
            <person name="Detter J.C."/>
            <person name="Gilna P."/>
            <person name="Han S."/>
            <person name="Misra M."/>
            <person name="Tapia R."/>
            <person name="Thayer N.N."/>
            <person name="Xie G."/>
            <person name="Inzana T.J."/>
            <person name="Duncan A.J."/>
            <person name="Siddaramppa S."/>
            <person name="Richardson P."/>
        </authorList>
    </citation>
    <scope>NUCLEOTIDE SEQUENCE</scope>
    <source>
        <strain evidence="9">129PT</strain>
    </source>
</reference>
<evidence type="ECO:0000256" key="1">
    <source>
        <dbReference type="ARBA" id="ARBA00001539"/>
    </source>
</evidence>
<comment type="catalytic activity">
    <reaction evidence="1 7">
        <text>dTDP-alpha-D-glucose = dTDP-4-dehydro-6-deoxy-alpha-D-glucose + H2O</text>
        <dbReference type="Rhea" id="RHEA:17221"/>
        <dbReference type="ChEBI" id="CHEBI:15377"/>
        <dbReference type="ChEBI" id="CHEBI:57477"/>
        <dbReference type="ChEBI" id="CHEBI:57649"/>
        <dbReference type="EC" id="4.2.1.46"/>
    </reaction>
</comment>
<gene>
    <name evidence="9" type="primary">rmlB</name>
    <name evidence="9" type="ordered locus">HS_0707</name>
</gene>
<name>Q0I2S6_HISS1</name>
<dbReference type="InterPro" id="IPR005888">
    <property type="entry name" value="dTDP_Gluc_deHydtase"/>
</dbReference>
<dbReference type="KEGG" id="hso:HS_0707"/>
<dbReference type="Pfam" id="PF16363">
    <property type="entry name" value="GDP_Man_Dehyd"/>
    <property type="match status" value="1"/>
</dbReference>
<evidence type="ECO:0000259" key="8">
    <source>
        <dbReference type="Pfam" id="PF16363"/>
    </source>
</evidence>
<dbReference type="InterPro" id="IPR036291">
    <property type="entry name" value="NAD(P)-bd_dom_sf"/>
</dbReference>
<dbReference type="PANTHER" id="PTHR43000">
    <property type="entry name" value="DTDP-D-GLUCOSE 4,6-DEHYDRATASE-RELATED"/>
    <property type="match status" value="1"/>
</dbReference>